<dbReference type="GO" id="GO:0005737">
    <property type="term" value="C:cytoplasm"/>
    <property type="evidence" value="ECO:0007669"/>
    <property type="project" value="TreeGrafter"/>
</dbReference>
<dbReference type="SMART" id="SM01400">
    <property type="entry name" value="Pribosyltran_N"/>
    <property type="match status" value="1"/>
</dbReference>
<evidence type="ECO:0000313" key="11">
    <source>
        <dbReference type="EMBL" id="MBO8427881.1"/>
    </source>
</evidence>
<evidence type="ECO:0000256" key="8">
    <source>
        <dbReference type="ARBA" id="ARBA00022842"/>
    </source>
</evidence>
<dbReference type="Pfam" id="PF13793">
    <property type="entry name" value="Pribosyltran_N"/>
    <property type="match status" value="1"/>
</dbReference>
<evidence type="ECO:0000256" key="2">
    <source>
        <dbReference type="ARBA" id="ARBA00022679"/>
    </source>
</evidence>
<dbReference type="InterPro" id="IPR000836">
    <property type="entry name" value="PRTase_dom"/>
</dbReference>
<dbReference type="GO" id="GO:0002189">
    <property type="term" value="C:ribose phosphate diphosphokinase complex"/>
    <property type="evidence" value="ECO:0007669"/>
    <property type="project" value="TreeGrafter"/>
</dbReference>
<comment type="catalytic activity">
    <reaction evidence="9">
        <text>D-ribose 5-phosphate + ATP = 5-phospho-alpha-D-ribose 1-diphosphate + AMP + H(+)</text>
        <dbReference type="Rhea" id="RHEA:15609"/>
        <dbReference type="ChEBI" id="CHEBI:15378"/>
        <dbReference type="ChEBI" id="CHEBI:30616"/>
        <dbReference type="ChEBI" id="CHEBI:58017"/>
        <dbReference type="ChEBI" id="CHEBI:78346"/>
        <dbReference type="ChEBI" id="CHEBI:456215"/>
        <dbReference type="EC" id="2.7.6.1"/>
    </reaction>
</comment>
<dbReference type="Pfam" id="PF14572">
    <property type="entry name" value="Pribosyl_synth"/>
    <property type="match status" value="1"/>
</dbReference>
<dbReference type="GO" id="GO:0004749">
    <property type="term" value="F:ribose phosphate diphosphokinase activity"/>
    <property type="evidence" value="ECO:0007669"/>
    <property type="project" value="UniProtKB-EC"/>
</dbReference>
<evidence type="ECO:0000256" key="6">
    <source>
        <dbReference type="ARBA" id="ARBA00022777"/>
    </source>
</evidence>
<protein>
    <recommendedName>
        <fullName evidence="1">ribose-phosphate diphosphokinase</fullName>
        <ecNumber evidence="1">2.7.6.1</ecNumber>
    </recommendedName>
</protein>
<dbReference type="GO" id="GO:0006015">
    <property type="term" value="P:5-phosphoribose 1-diphosphate biosynthetic process"/>
    <property type="evidence" value="ECO:0007669"/>
    <property type="project" value="TreeGrafter"/>
</dbReference>
<dbReference type="Gene3D" id="3.40.50.2020">
    <property type="match status" value="2"/>
</dbReference>
<evidence type="ECO:0000256" key="5">
    <source>
        <dbReference type="ARBA" id="ARBA00022741"/>
    </source>
</evidence>
<keyword evidence="4" id="KW-0545">Nucleotide biosynthesis</keyword>
<evidence type="ECO:0000256" key="9">
    <source>
        <dbReference type="ARBA" id="ARBA00049535"/>
    </source>
</evidence>
<keyword evidence="3" id="KW-0479">Metal-binding</keyword>
<dbReference type="EMBL" id="JADIMY010000098">
    <property type="protein sequence ID" value="MBO8427881.1"/>
    <property type="molecule type" value="Genomic_DNA"/>
</dbReference>
<dbReference type="GO" id="GO:0016301">
    <property type="term" value="F:kinase activity"/>
    <property type="evidence" value="ECO:0007669"/>
    <property type="project" value="UniProtKB-KW"/>
</dbReference>
<evidence type="ECO:0000256" key="7">
    <source>
        <dbReference type="ARBA" id="ARBA00022840"/>
    </source>
</evidence>
<organism evidence="11 12">
    <name type="scientific">Candidatus Onthovivens merdipullorum</name>
    <dbReference type="NCBI Taxonomy" id="2840889"/>
    <lineage>
        <taxon>Bacteria</taxon>
        <taxon>Bacillati</taxon>
        <taxon>Bacillota</taxon>
        <taxon>Bacilli</taxon>
        <taxon>Bacillales</taxon>
        <taxon>Candidatus Onthovivens</taxon>
    </lineage>
</organism>
<evidence type="ECO:0000256" key="3">
    <source>
        <dbReference type="ARBA" id="ARBA00022723"/>
    </source>
</evidence>
<reference evidence="11" key="2">
    <citation type="journal article" date="2021" name="PeerJ">
        <title>Extensive microbial diversity within the chicken gut microbiome revealed by metagenomics and culture.</title>
        <authorList>
            <person name="Gilroy R."/>
            <person name="Ravi A."/>
            <person name="Getino M."/>
            <person name="Pursley I."/>
            <person name="Horton D.L."/>
            <person name="Alikhan N.F."/>
            <person name="Baker D."/>
            <person name="Gharbi K."/>
            <person name="Hall N."/>
            <person name="Watson M."/>
            <person name="Adriaenssens E.M."/>
            <person name="Foster-Nyarko E."/>
            <person name="Jarju S."/>
            <person name="Secka A."/>
            <person name="Antonio M."/>
            <person name="Oren A."/>
            <person name="Chaudhuri R.R."/>
            <person name="La Ragione R."/>
            <person name="Hildebrand F."/>
            <person name="Pallen M.J."/>
        </authorList>
    </citation>
    <scope>NUCLEOTIDE SEQUENCE</scope>
    <source>
        <strain evidence="11">11159</strain>
    </source>
</reference>
<keyword evidence="6" id="KW-0418">Kinase</keyword>
<proteinExistence type="predicted"/>
<dbReference type="SUPFAM" id="SSF53271">
    <property type="entry name" value="PRTase-like"/>
    <property type="match status" value="1"/>
</dbReference>
<keyword evidence="7" id="KW-0067">ATP-binding</keyword>
<keyword evidence="8" id="KW-0460">Magnesium</keyword>
<evidence type="ECO:0000259" key="10">
    <source>
        <dbReference type="Pfam" id="PF13793"/>
    </source>
</evidence>
<evidence type="ECO:0000313" key="12">
    <source>
        <dbReference type="Proteomes" id="UP000823613"/>
    </source>
</evidence>
<reference evidence="11" key="1">
    <citation type="submission" date="2020-10" db="EMBL/GenBank/DDBJ databases">
        <authorList>
            <person name="Gilroy R."/>
        </authorList>
    </citation>
    <scope>NUCLEOTIDE SEQUENCE</scope>
    <source>
        <strain evidence="11">11159</strain>
    </source>
</reference>
<dbReference type="NCBIfam" id="TIGR01251">
    <property type="entry name" value="ribP_PPkin"/>
    <property type="match status" value="1"/>
</dbReference>
<dbReference type="CDD" id="cd06223">
    <property type="entry name" value="PRTases_typeI"/>
    <property type="match status" value="1"/>
</dbReference>
<dbReference type="FunFam" id="3.40.50.2020:FF:000007">
    <property type="entry name" value="Ribose-phosphate pyrophosphokinase"/>
    <property type="match status" value="1"/>
</dbReference>
<evidence type="ECO:0000256" key="1">
    <source>
        <dbReference type="ARBA" id="ARBA00013247"/>
    </source>
</evidence>
<dbReference type="GO" id="GO:0006164">
    <property type="term" value="P:purine nucleotide biosynthetic process"/>
    <property type="evidence" value="ECO:0007669"/>
    <property type="project" value="TreeGrafter"/>
</dbReference>
<dbReference type="Proteomes" id="UP000823613">
    <property type="component" value="Unassembled WGS sequence"/>
</dbReference>
<keyword evidence="5" id="KW-0547">Nucleotide-binding</keyword>
<dbReference type="PANTHER" id="PTHR10210:SF41">
    <property type="entry name" value="RIBOSE-PHOSPHATE PYROPHOSPHOKINASE 1, CHLOROPLASTIC"/>
    <property type="match status" value="1"/>
</dbReference>
<dbReference type="PANTHER" id="PTHR10210">
    <property type="entry name" value="RIBOSE-PHOSPHATE DIPHOSPHOKINASE FAMILY MEMBER"/>
    <property type="match status" value="1"/>
</dbReference>
<dbReference type="GO" id="GO:0005524">
    <property type="term" value="F:ATP binding"/>
    <property type="evidence" value="ECO:0007669"/>
    <property type="project" value="UniProtKB-KW"/>
</dbReference>
<dbReference type="NCBIfam" id="NF002320">
    <property type="entry name" value="PRK01259.1"/>
    <property type="match status" value="1"/>
</dbReference>
<keyword evidence="2" id="KW-0808">Transferase</keyword>
<dbReference type="GO" id="GO:0000287">
    <property type="term" value="F:magnesium ion binding"/>
    <property type="evidence" value="ECO:0007669"/>
    <property type="project" value="InterPro"/>
</dbReference>
<comment type="caution">
    <text evidence="11">The sequence shown here is derived from an EMBL/GenBank/DDBJ whole genome shotgun (WGS) entry which is preliminary data.</text>
</comment>
<gene>
    <name evidence="11" type="ORF">IAC58_04990</name>
</gene>
<evidence type="ECO:0000256" key="4">
    <source>
        <dbReference type="ARBA" id="ARBA00022727"/>
    </source>
</evidence>
<sequence>MIKDILVFSLSSNTHLTDKVCDLLGINRSEAEVLHFADGECLATSKVDVRGKKIYIIQSTCSPVNDRIMELLIFIDGIKRANCKEITLIIPYYGYARQDRIAHRNEPISARMVADLFSNAGVTRVLTVELHTPQIQGFFSVPLDNLTPTSIFAKYLLNKFKTLHISTNEVAIVAPDHGAMYRARDLSNAIANSSIVIIDKRRPRPNVAEITNIIGEIKDKVCVMVDDIIDTGGTILAGARTLKDKGARSVYICASHALFSHNALGRFEESDFIDEVLVTDTIEHPEFYNSQKVKVVSVSEMIADVIKSHESHETIKDKYTRFQ</sequence>
<dbReference type="InterPro" id="IPR029099">
    <property type="entry name" value="Pribosyltran_N"/>
</dbReference>
<dbReference type="InterPro" id="IPR005946">
    <property type="entry name" value="Rib-P_diPkinase"/>
</dbReference>
<feature type="domain" description="Ribose-phosphate pyrophosphokinase N-terminal" evidence="10">
    <location>
        <begin position="6"/>
        <end position="121"/>
    </location>
</feature>
<accession>A0A9D9GWR6</accession>
<dbReference type="EC" id="2.7.6.1" evidence="1"/>
<name>A0A9D9GWR6_9BACL</name>
<dbReference type="InterPro" id="IPR029057">
    <property type="entry name" value="PRTase-like"/>
</dbReference>
<dbReference type="AlphaFoldDB" id="A0A9D9GWR6"/>